<comment type="caution">
    <text evidence="2">The sequence shown here is derived from an EMBL/GenBank/DDBJ whole genome shotgun (WGS) entry which is preliminary data.</text>
</comment>
<proteinExistence type="predicted"/>
<dbReference type="InterPro" id="IPR004360">
    <property type="entry name" value="Glyas_Fos-R_dOase_dom"/>
</dbReference>
<dbReference type="GO" id="GO:0016829">
    <property type="term" value="F:lyase activity"/>
    <property type="evidence" value="ECO:0007669"/>
    <property type="project" value="UniProtKB-KW"/>
</dbReference>
<dbReference type="Proteomes" id="UP000248014">
    <property type="component" value="Unassembled WGS sequence"/>
</dbReference>
<name>A0A2V3V474_9SPHN</name>
<evidence type="ECO:0000259" key="1">
    <source>
        <dbReference type="PROSITE" id="PS51819"/>
    </source>
</evidence>
<dbReference type="Pfam" id="PF00903">
    <property type="entry name" value="Glyoxalase"/>
    <property type="match status" value="1"/>
</dbReference>
<keyword evidence="2" id="KW-0223">Dioxygenase</keyword>
<evidence type="ECO:0000313" key="3">
    <source>
        <dbReference type="Proteomes" id="UP000248014"/>
    </source>
</evidence>
<gene>
    <name evidence="2" type="ORF">C7451_105242</name>
</gene>
<feature type="domain" description="VOC" evidence="1">
    <location>
        <begin position="2"/>
        <end position="138"/>
    </location>
</feature>
<sequence length="184" mass="20766">MSYHHLAMAARDMAAIHDFYERITGFELVKVEIAPMMGGGWGKHFFYRMDGDDSSFIAFWELNEVPGAEAHEFNLNKAAHMPPGTNHFAFAVHSAEELDARRDQWNAAGLDVLEIDHNWCRSIYTRDPNGNMVEFCLTTGTFSDSDRARALAALDERTMNPSPPPASMRQWLAKERVATETQTA</sequence>
<reference evidence="2 3" key="1">
    <citation type="submission" date="2018-05" db="EMBL/GenBank/DDBJ databases">
        <title>Genomic Encyclopedia of Type Strains, Phase IV (KMG-IV): sequencing the most valuable type-strain genomes for metagenomic binning, comparative biology and taxonomic classification.</title>
        <authorList>
            <person name="Goeker M."/>
        </authorList>
    </citation>
    <scope>NUCLEOTIDE SEQUENCE [LARGE SCALE GENOMIC DNA]</scope>
    <source>
        <strain evidence="2 3">DSM 3183</strain>
    </source>
</reference>
<keyword evidence="2" id="KW-0456">Lyase</keyword>
<protein>
    <submittedName>
        <fullName evidence="2">Catechol 2,3-dioxygenase-like lactoylglutathione lyase family enzyme</fullName>
    </submittedName>
</protein>
<dbReference type="OrthoDB" id="9803142at2"/>
<organism evidence="2 3">
    <name type="scientific">Blastomonas natatoria</name>
    <dbReference type="NCBI Taxonomy" id="34015"/>
    <lineage>
        <taxon>Bacteria</taxon>
        <taxon>Pseudomonadati</taxon>
        <taxon>Pseudomonadota</taxon>
        <taxon>Alphaproteobacteria</taxon>
        <taxon>Sphingomonadales</taxon>
        <taxon>Sphingomonadaceae</taxon>
        <taxon>Blastomonas</taxon>
    </lineage>
</organism>
<dbReference type="GO" id="GO:0051213">
    <property type="term" value="F:dioxygenase activity"/>
    <property type="evidence" value="ECO:0007669"/>
    <property type="project" value="UniProtKB-KW"/>
</dbReference>
<dbReference type="InterPro" id="IPR029068">
    <property type="entry name" value="Glyas_Bleomycin-R_OHBP_Dase"/>
</dbReference>
<dbReference type="PROSITE" id="PS51819">
    <property type="entry name" value="VOC"/>
    <property type="match status" value="1"/>
</dbReference>
<accession>A0A2V3V474</accession>
<dbReference type="EMBL" id="QJJM01000005">
    <property type="protein sequence ID" value="PXW76467.1"/>
    <property type="molecule type" value="Genomic_DNA"/>
</dbReference>
<dbReference type="InterPro" id="IPR037523">
    <property type="entry name" value="VOC_core"/>
</dbReference>
<dbReference type="SUPFAM" id="SSF54593">
    <property type="entry name" value="Glyoxalase/Bleomycin resistance protein/Dihydroxybiphenyl dioxygenase"/>
    <property type="match status" value="1"/>
</dbReference>
<dbReference type="RefSeq" id="WP_110298489.1">
    <property type="nucleotide sequence ID" value="NZ_QJJM01000005.1"/>
</dbReference>
<evidence type="ECO:0000313" key="2">
    <source>
        <dbReference type="EMBL" id="PXW76467.1"/>
    </source>
</evidence>
<dbReference type="Gene3D" id="3.10.180.10">
    <property type="entry name" value="2,3-Dihydroxybiphenyl 1,2-Dioxygenase, domain 1"/>
    <property type="match status" value="1"/>
</dbReference>
<keyword evidence="2" id="KW-0560">Oxidoreductase</keyword>
<keyword evidence="3" id="KW-1185">Reference proteome</keyword>
<dbReference type="AlphaFoldDB" id="A0A2V3V474"/>